<accession>A0A0R2LHP6</accession>
<dbReference type="Gene3D" id="3.90.25.10">
    <property type="entry name" value="UDP-galactose 4-epimerase, domain 1"/>
    <property type="match status" value="1"/>
</dbReference>
<dbReference type="Proteomes" id="UP000051886">
    <property type="component" value="Unassembled WGS sequence"/>
</dbReference>
<gene>
    <name evidence="2" type="ORF">IV66_GL000399</name>
</gene>
<dbReference type="AlphaFoldDB" id="A0A0R2LHP6"/>
<proteinExistence type="predicted"/>
<dbReference type="Pfam" id="PF16363">
    <property type="entry name" value="GDP_Man_Dehyd"/>
    <property type="match status" value="1"/>
</dbReference>
<dbReference type="SUPFAM" id="SSF51735">
    <property type="entry name" value="NAD(P)-binding Rossmann-fold domains"/>
    <property type="match status" value="1"/>
</dbReference>
<dbReference type="STRING" id="449659.IV66_GL000399"/>
<protein>
    <submittedName>
        <fullName evidence="2">Udp-glucose 4-epimerase</fullName>
    </submittedName>
</protein>
<name>A0A0R2LHP6_9LACO</name>
<keyword evidence="3" id="KW-1185">Reference proteome</keyword>
<comment type="caution">
    <text evidence="2">The sequence shown here is derived from an EMBL/GenBank/DDBJ whole genome shotgun (WGS) entry which is preliminary data.</text>
</comment>
<dbReference type="PATRIC" id="fig|449659.4.peg.400"/>
<feature type="domain" description="NAD(P)-binding" evidence="1">
    <location>
        <begin position="5"/>
        <end position="306"/>
    </location>
</feature>
<sequence length="315" mass="35150">MDKYLVTGGAGFIGSNLVENLVAQGNEVVVVDDLSMGKYSNIAEFVECGLTFLKKSITDFTFMQDLLKKEKFDYIVLLGAVASVADSIERPQETHKINMEANLNVFETVRKFKLPVKKILFASSAAIYGNDPELPKKETSPVDPLTPYAIDKFASERYAVDYGKLYGLPTVATRFFNVYGPKQNPESPYSGVLSIIHNCLLNDSKFTVFGDGEQTRDFTYVKDVINALMLLLHDDRALHDVYNVATGNQTTLNDDIHAFEKAMGKKIDIEYLPARTGDIKESYADISKISSLGYRPDFSIEQGLKKYVQAEDGIR</sequence>
<reference evidence="2 3" key="1">
    <citation type="journal article" date="2015" name="Genome Announc.">
        <title>Expanding the biotechnology potential of lactobacilli through comparative genomics of 213 strains and associated genera.</title>
        <authorList>
            <person name="Sun Z."/>
            <person name="Harris H.M."/>
            <person name="McCann A."/>
            <person name="Guo C."/>
            <person name="Argimon S."/>
            <person name="Zhang W."/>
            <person name="Yang X."/>
            <person name="Jeffery I.B."/>
            <person name="Cooney J.C."/>
            <person name="Kagawa T.F."/>
            <person name="Liu W."/>
            <person name="Song Y."/>
            <person name="Salvetti E."/>
            <person name="Wrobel A."/>
            <person name="Rasinkangas P."/>
            <person name="Parkhill J."/>
            <person name="Rea M.C."/>
            <person name="O'Sullivan O."/>
            <person name="Ritari J."/>
            <person name="Douillard F.P."/>
            <person name="Paul Ross R."/>
            <person name="Yang R."/>
            <person name="Briner A.E."/>
            <person name="Felis G.E."/>
            <person name="de Vos W.M."/>
            <person name="Barrangou R."/>
            <person name="Klaenhammer T.R."/>
            <person name="Caufield P.W."/>
            <person name="Cui Y."/>
            <person name="Zhang H."/>
            <person name="O'Toole P.W."/>
        </authorList>
    </citation>
    <scope>NUCLEOTIDE SEQUENCE [LARGE SCALE GENOMIC DNA]</scope>
    <source>
        <strain evidence="2 3">NBRC 103219</strain>
    </source>
</reference>
<dbReference type="InterPro" id="IPR036291">
    <property type="entry name" value="NAD(P)-bd_dom_sf"/>
</dbReference>
<dbReference type="RefSeq" id="WP_017867120.1">
    <property type="nucleotide sequence ID" value="NZ_BJYB01000027.1"/>
</dbReference>
<evidence type="ECO:0000259" key="1">
    <source>
        <dbReference type="Pfam" id="PF16363"/>
    </source>
</evidence>
<dbReference type="PRINTS" id="PR01713">
    <property type="entry name" value="NUCEPIMERASE"/>
</dbReference>
<dbReference type="Gene3D" id="3.40.50.720">
    <property type="entry name" value="NAD(P)-binding Rossmann-like Domain"/>
    <property type="match status" value="1"/>
</dbReference>
<organism evidence="2 3">
    <name type="scientific">Ligilactobacillus pobuzihii</name>
    <dbReference type="NCBI Taxonomy" id="449659"/>
    <lineage>
        <taxon>Bacteria</taxon>
        <taxon>Bacillati</taxon>
        <taxon>Bacillota</taxon>
        <taxon>Bacilli</taxon>
        <taxon>Lactobacillales</taxon>
        <taxon>Lactobacillaceae</taxon>
        <taxon>Ligilactobacillus</taxon>
    </lineage>
</organism>
<evidence type="ECO:0000313" key="2">
    <source>
        <dbReference type="EMBL" id="KRO01326.1"/>
    </source>
</evidence>
<dbReference type="EMBL" id="JQCN01000010">
    <property type="protein sequence ID" value="KRO01326.1"/>
    <property type="molecule type" value="Genomic_DNA"/>
</dbReference>
<dbReference type="InterPro" id="IPR016040">
    <property type="entry name" value="NAD(P)-bd_dom"/>
</dbReference>
<evidence type="ECO:0000313" key="3">
    <source>
        <dbReference type="Proteomes" id="UP000051886"/>
    </source>
</evidence>
<dbReference type="PANTHER" id="PTHR43000">
    <property type="entry name" value="DTDP-D-GLUCOSE 4,6-DEHYDRATASE-RELATED"/>
    <property type="match status" value="1"/>
</dbReference>
<dbReference type="OrthoDB" id="9811743at2"/>